<proteinExistence type="predicted"/>
<evidence type="ECO:0008006" key="8">
    <source>
        <dbReference type="Google" id="ProtNLM"/>
    </source>
</evidence>
<feature type="compositionally biased region" description="Basic and acidic residues" evidence="5">
    <location>
        <begin position="168"/>
        <end position="183"/>
    </location>
</feature>
<evidence type="ECO:0000256" key="3">
    <source>
        <dbReference type="ARBA" id="ARBA00023163"/>
    </source>
</evidence>
<comment type="caution">
    <text evidence="6">The sequence shown here is derived from an EMBL/GenBank/DDBJ whole genome shotgun (WGS) entry which is preliminary data.</text>
</comment>
<feature type="region of interest" description="Disordered" evidence="5">
    <location>
        <begin position="335"/>
        <end position="396"/>
    </location>
</feature>
<protein>
    <recommendedName>
        <fullName evidence="8">Transcriptional regulator of RNA polII, SAGA, subunit-domain-containing protein</fullName>
    </recommendedName>
</protein>
<gene>
    <name evidence="6" type="ORF">O0I10_012081</name>
</gene>
<feature type="compositionally biased region" description="Low complexity" evidence="5">
    <location>
        <begin position="443"/>
        <end position="452"/>
    </location>
</feature>
<dbReference type="InterPro" id="IPR024738">
    <property type="entry name" value="Hfi1/Tada1"/>
</dbReference>
<accession>A0AAD7URN9</accession>
<dbReference type="AlphaFoldDB" id="A0AAD7URN9"/>
<feature type="compositionally biased region" description="Basic residues" evidence="5">
    <location>
        <begin position="153"/>
        <end position="167"/>
    </location>
</feature>
<dbReference type="GO" id="GO:0006357">
    <property type="term" value="P:regulation of transcription by RNA polymerase II"/>
    <property type="evidence" value="ECO:0007669"/>
    <property type="project" value="TreeGrafter"/>
</dbReference>
<dbReference type="Pfam" id="PF12767">
    <property type="entry name" value="SAGA-Tad1"/>
    <property type="match status" value="1"/>
</dbReference>
<evidence type="ECO:0000256" key="5">
    <source>
        <dbReference type="SAM" id="MobiDB-lite"/>
    </source>
</evidence>
<feature type="region of interest" description="Disordered" evidence="5">
    <location>
        <begin position="146"/>
        <end position="184"/>
    </location>
</feature>
<dbReference type="CDD" id="cd22933">
    <property type="entry name" value="HFD_HFI1"/>
    <property type="match status" value="1"/>
</dbReference>
<feature type="compositionally biased region" description="Low complexity" evidence="5">
    <location>
        <begin position="339"/>
        <end position="363"/>
    </location>
</feature>
<dbReference type="GO" id="GO:0005634">
    <property type="term" value="C:nucleus"/>
    <property type="evidence" value="ECO:0007669"/>
    <property type="project" value="UniProtKB-SubCell"/>
</dbReference>
<evidence type="ECO:0000313" key="7">
    <source>
        <dbReference type="Proteomes" id="UP001234581"/>
    </source>
</evidence>
<feature type="compositionally biased region" description="Basic and acidic residues" evidence="5">
    <location>
        <begin position="364"/>
        <end position="377"/>
    </location>
</feature>
<keyword evidence="2" id="KW-0805">Transcription regulation</keyword>
<feature type="compositionally biased region" description="Low complexity" evidence="5">
    <location>
        <begin position="1"/>
        <end position="55"/>
    </location>
</feature>
<dbReference type="RefSeq" id="XP_058337222.1">
    <property type="nucleotide sequence ID" value="XM_058492028.1"/>
</dbReference>
<keyword evidence="3" id="KW-0804">Transcription</keyword>
<sequence length="452" mass="49211">MPTTESSTPPPSSSNSQSQTTPATPTMTNATGANNVESTTTTTTVTTPLNMNSTTPNDKTTHRDRVRLKGKFPSTMTPSGRQDVLALKQQLADALGENGPLYWDALKDFVAGKLNRQEFDFYANLYLSRENAYLHNAFILSTIHNAQAAHPPPSKHRSVGWAKRKRGKDGSLLDGSQDRDPQKRRLKMDVMSLSKADRDRLKQLVKSGDKERLRPFVDQVLGPRISRVPPLPLPAEQLPQTFNSDYARGLLAPLCADLKELPGPETLRARMTSIALEQGLVGGVSEDVVSAMLFATESYIKSAIANAISKRRVNRTIGVRMRKDTDETRTMALEQMSLTSTTTAPPSSSIQKPSSSSSSSAQEPIKDVHMSEASNDKNEDEESSSITSSSSVDTPGDSISLRDLAFSFSVSPYVLVENPLSAERLTALLTDSEDEETDDDLGDSSSEGGFEL</sequence>
<dbReference type="GO" id="GO:0003713">
    <property type="term" value="F:transcription coactivator activity"/>
    <property type="evidence" value="ECO:0007669"/>
    <property type="project" value="TreeGrafter"/>
</dbReference>
<organism evidence="6 7">
    <name type="scientific">Lichtheimia ornata</name>
    <dbReference type="NCBI Taxonomy" id="688661"/>
    <lineage>
        <taxon>Eukaryota</taxon>
        <taxon>Fungi</taxon>
        <taxon>Fungi incertae sedis</taxon>
        <taxon>Mucoromycota</taxon>
        <taxon>Mucoromycotina</taxon>
        <taxon>Mucoromycetes</taxon>
        <taxon>Mucorales</taxon>
        <taxon>Lichtheimiaceae</taxon>
        <taxon>Lichtheimia</taxon>
    </lineage>
</organism>
<evidence type="ECO:0000313" key="6">
    <source>
        <dbReference type="EMBL" id="KAJ8652308.1"/>
    </source>
</evidence>
<evidence type="ECO:0000256" key="2">
    <source>
        <dbReference type="ARBA" id="ARBA00023015"/>
    </source>
</evidence>
<dbReference type="EMBL" id="JARTCD010000110">
    <property type="protein sequence ID" value="KAJ8652308.1"/>
    <property type="molecule type" value="Genomic_DNA"/>
</dbReference>
<keyword evidence="7" id="KW-1185">Reference proteome</keyword>
<keyword evidence="4" id="KW-0539">Nucleus</keyword>
<dbReference type="GO" id="GO:0000124">
    <property type="term" value="C:SAGA complex"/>
    <property type="evidence" value="ECO:0007669"/>
    <property type="project" value="UniProtKB-ARBA"/>
</dbReference>
<dbReference type="Proteomes" id="UP001234581">
    <property type="component" value="Unassembled WGS sequence"/>
</dbReference>
<evidence type="ECO:0000256" key="4">
    <source>
        <dbReference type="ARBA" id="ARBA00023242"/>
    </source>
</evidence>
<feature type="compositionally biased region" description="Acidic residues" evidence="5">
    <location>
        <begin position="431"/>
        <end position="442"/>
    </location>
</feature>
<feature type="region of interest" description="Disordered" evidence="5">
    <location>
        <begin position="427"/>
        <end position="452"/>
    </location>
</feature>
<feature type="region of interest" description="Disordered" evidence="5">
    <location>
        <begin position="1"/>
        <end position="64"/>
    </location>
</feature>
<comment type="subcellular location">
    <subcellularLocation>
        <location evidence="1">Nucleus</location>
    </subcellularLocation>
</comment>
<dbReference type="GeneID" id="83219469"/>
<name>A0AAD7URN9_9FUNG</name>
<reference evidence="6 7" key="1">
    <citation type="submission" date="2023-03" db="EMBL/GenBank/DDBJ databases">
        <title>Genome sequence of Lichtheimia ornata CBS 291.66.</title>
        <authorList>
            <person name="Mohabir J.T."/>
            <person name="Shea T.P."/>
            <person name="Kurbessoian T."/>
            <person name="Berby B."/>
            <person name="Fontaine J."/>
            <person name="Livny J."/>
            <person name="Gnirke A."/>
            <person name="Stajich J.E."/>
            <person name="Cuomo C.A."/>
        </authorList>
    </citation>
    <scope>NUCLEOTIDE SEQUENCE [LARGE SCALE GENOMIC DNA]</scope>
    <source>
        <strain evidence="6">CBS 291.66</strain>
    </source>
</reference>
<dbReference type="PANTHER" id="PTHR21277">
    <property type="entry name" value="TRANSCRIPTIONAL ADAPTER 1"/>
    <property type="match status" value="1"/>
</dbReference>
<dbReference type="PANTHER" id="PTHR21277:SF5">
    <property type="entry name" value="TRANSCRIPTIONAL ADAPTER 1"/>
    <property type="match status" value="1"/>
</dbReference>
<evidence type="ECO:0000256" key="1">
    <source>
        <dbReference type="ARBA" id="ARBA00004123"/>
    </source>
</evidence>